<sequence length="175" mass="19849">MVDMDLVILGTLLAGPAHGYQLKQKIEGSFGSKYFKISNSSLYPKLTKLESDGFIEGRREPQEKVPDRKVYYVTDAGMKRLQELVATPIKPGSSPGSEEYEFMLHAVYFNLISKEQRSKVITPIYESKKAELKEALEKRENLGPHMPGFPLAVLDNGIEMLKISVRFYETLLEMD</sequence>
<gene>
    <name evidence="2" type="ORF">CUJ83_01870</name>
</gene>
<proteinExistence type="predicted"/>
<reference evidence="2 3" key="1">
    <citation type="submission" date="2017-11" db="EMBL/GenBank/DDBJ databases">
        <title>Isolation and Characterization of Family Methanocellaceae Species from Potential Methane Hydrate Area Offshore Southwestern Taiwan.</title>
        <authorList>
            <person name="Zhang W.-L."/>
            <person name="Chen W.-C."/>
            <person name="Lai M.-C."/>
            <person name="Chen S.-C."/>
        </authorList>
    </citation>
    <scope>NUCLEOTIDE SEQUENCE [LARGE SCALE GENOMIC DNA]</scope>
    <source>
        <strain evidence="2 3">CWC-04</strain>
    </source>
</reference>
<dbReference type="PANTHER" id="PTHR43252">
    <property type="entry name" value="TRANSCRIPTIONAL REGULATOR YQJI"/>
    <property type="match status" value="1"/>
</dbReference>
<comment type="caution">
    <text evidence="2">The sequence shown here is derived from an EMBL/GenBank/DDBJ whole genome shotgun (WGS) entry which is preliminary data.</text>
</comment>
<accession>A0AAP2W4Y6</accession>
<dbReference type="RefSeq" id="WP_230739952.1">
    <property type="nucleotide sequence ID" value="NZ_PGCK01000001.1"/>
</dbReference>
<keyword evidence="3" id="KW-1185">Reference proteome</keyword>
<feature type="domain" description="Transcription regulator PadR N-terminal" evidence="1">
    <location>
        <begin position="8"/>
        <end position="83"/>
    </location>
</feature>
<protein>
    <submittedName>
        <fullName evidence="2">PadR family transcriptional regulator</fullName>
    </submittedName>
</protein>
<evidence type="ECO:0000259" key="1">
    <source>
        <dbReference type="Pfam" id="PF03551"/>
    </source>
</evidence>
<dbReference type="InterPro" id="IPR005149">
    <property type="entry name" value="Tscrpt_reg_PadR_N"/>
</dbReference>
<dbReference type="Pfam" id="PF03551">
    <property type="entry name" value="PadR"/>
    <property type="match status" value="1"/>
</dbReference>
<organism evidence="2 3">
    <name type="scientific">Methanooceanicella nereidis</name>
    <dbReference type="NCBI Taxonomy" id="2052831"/>
    <lineage>
        <taxon>Archaea</taxon>
        <taxon>Methanobacteriati</taxon>
        <taxon>Methanobacteriota</taxon>
        <taxon>Stenosarchaea group</taxon>
        <taxon>Methanomicrobia</taxon>
        <taxon>Methanocellales</taxon>
        <taxon>Methanocellaceae</taxon>
        <taxon>Methanooceanicella</taxon>
    </lineage>
</organism>
<dbReference type="Proteomes" id="UP001320159">
    <property type="component" value="Unassembled WGS sequence"/>
</dbReference>
<dbReference type="AlphaFoldDB" id="A0AAP2W4Y6"/>
<dbReference type="InterPro" id="IPR036388">
    <property type="entry name" value="WH-like_DNA-bd_sf"/>
</dbReference>
<evidence type="ECO:0000313" key="2">
    <source>
        <dbReference type="EMBL" id="MCD1293742.1"/>
    </source>
</evidence>
<dbReference type="EMBL" id="PGCK01000001">
    <property type="protein sequence ID" value="MCD1293742.1"/>
    <property type="molecule type" value="Genomic_DNA"/>
</dbReference>
<evidence type="ECO:0000313" key="3">
    <source>
        <dbReference type="Proteomes" id="UP001320159"/>
    </source>
</evidence>
<dbReference type="PANTHER" id="PTHR43252:SF2">
    <property type="entry name" value="TRANSCRIPTION REGULATOR, PADR-LIKE FAMILY"/>
    <property type="match status" value="1"/>
</dbReference>
<dbReference type="InterPro" id="IPR036390">
    <property type="entry name" value="WH_DNA-bd_sf"/>
</dbReference>
<dbReference type="SUPFAM" id="SSF46785">
    <property type="entry name" value="Winged helix' DNA-binding domain"/>
    <property type="match status" value="1"/>
</dbReference>
<dbReference type="Gene3D" id="1.10.10.10">
    <property type="entry name" value="Winged helix-like DNA-binding domain superfamily/Winged helix DNA-binding domain"/>
    <property type="match status" value="1"/>
</dbReference>
<name>A0AAP2W4Y6_9EURY</name>